<dbReference type="InterPro" id="IPR003395">
    <property type="entry name" value="RecF/RecN/SMC_N"/>
</dbReference>
<sequence length="391" mass="41906">MLWVERLTLSNFRNYTHVALEAGPEPQVLIGPNGAGKTNLLEAVSLLSPGQGMRRAAYPDLARATGDGGWAVAAHTHTHTGPIDIGTGLLAENAESERAGRIVRINGETAGAGSLADYIEVVWVTPAMDGLFSGPGSERRRFLDRLILCFDPGYRSVASRFERAMQQRNRLLADGVRDASRFEGLELLMAETGVAIAAARAEAVAALAAIMAERTARDPHSPFPPAGLALEGGLEADLERLPAVDVEDTYIERLRAGRERDRAAGRTLDGPHRTDLLVAHAPKAMPARLCSTGEQKALLIGLVLAHAELVTRRREAAPILLLDEVTAHLDAERRAALFAEILRLGAQAWMTGTDAEAFSWLAGKARFWRVEDGLLSALPIVPAHGAAAPSN</sequence>
<dbReference type="GO" id="GO:0000731">
    <property type="term" value="P:DNA synthesis involved in DNA repair"/>
    <property type="evidence" value="ECO:0007669"/>
    <property type="project" value="TreeGrafter"/>
</dbReference>
<dbReference type="Proteomes" id="UP000440694">
    <property type="component" value="Unassembled WGS sequence"/>
</dbReference>
<comment type="caution">
    <text evidence="12">The sequence shown here is derived from an EMBL/GenBank/DDBJ whole genome shotgun (WGS) entry which is preliminary data.</text>
</comment>
<dbReference type="AlphaFoldDB" id="A0A6I3KMK2"/>
<keyword evidence="9 10" id="KW-0742">SOS response</keyword>
<comment type="function">
    <text evidence="9 10">The RecF protein is involved in DNA metabolism; it is required for DNA replication and normal SOS inducibility. RecF binds preferentially to single-stranded, linear DNA. It also seems to bind ATP.</text>
</comment>
<evidence type="ECO:0000256" key="1">
    <source>
        <dbReference type="ARBA" id="ARBA00004496"/>
    </source>
</evidence>
<evidence type="ECO:0000256" key="7">
    <source>
        <dbReference type="ARBA" id="ARBA00022840"/>
    </source>
</evidence>
<dbReference type="PANTHER" id="PTHR32182:SF0">
    <property type="entry name" value="DNA REPLICATION AND REPAIR PROTEIN RECF"/>
    <property type="match status" value="1"/>
</dbReference>
<evidence type="ECO:0000256" key="10">
    <source>
        <dbReference type="RuleBase" id="RU000578"/>
    </source>
</evidence>
<keyword evidence="13" id="KW-1185">Reference proteome</keyword>
<evidence type="ECO:0000256" key="3">
    <source>
        <dbReference type="ARBA" id="ARBA00020170"/>
    </source>
</evidence>
<evidence type="ECO:0000256" key="8">
    <source>
        <dbReference type="ARBA" id="ARBA00023125"/>
    </source>
</evidence>
<dbReference type="GO" id="GO:0003697">
    <property type="term" value="F:single-stranded DNA binding"/>
    <property type="evidence" value="ECO:0007669"/>
    <property type="project" value="UniProtKB-UniRule"/>
</dbReference>
<keyword evidence="9 10" id="KW-0227">DNA damage</keyword>
<dbReference type="Gene3D" id="3.40.50.300">
    <property type="entry name" value="P-loop containing nucleotide triphosphate hydrolases"/>
    <property type="match status" value="1"/>
</dbReference>
<keyword evidence="9 10" id="KW-0234">DNA repair</keyword>
<dbReference type="GO" id="GO:0006260">
    <property type="term" value="P:DNA replication"/>
    <property type="evidence" value="ECO:0007669"/>
    <property type="project" value="UniProtKB-UniRule"/>
</dbReference>
<dbReference type="InterPro" id="IPR001238">
    <property type="entry name" value="DNA-binding_RecF"/>
</dbReference>
<comment type="similarity">
    <text evidence="2 9 10">Belongs to the RecF family.</text>
</comment>
<feature type="binding site" evidence="9">
    <location>
        <begin position="31"/>
        <end position="38"/>
    </location>
    <ligand>
        <name>ATP</name>
        <dbReference type="ChEBI" id="CHEBI:30616"/>
    </ligand>
</feature>
<name>A0A6I3KMK2_9HYPH</name>
<organism evidence="12 13">
    <name type="scientific">Hyphomicrobium album</name>
    <dbReference type="NCBI Taxonomy" id="2665159"/>
    <lineage>
        <taxon>Bacteria</taxon>
        <taxon>Pseudomonadati</taxon>
        <taxon>Pseudomonadota</taxon>
        <taxon>Alphaproteobacteria</taxon>
        <taxon>Hyphomicrobiales</taxon>
        <taxon>Hyphomicrobiaceae</taxon>
        <taxon>Hyphomicrobium</taxon>
    </lineage>
</organism>
<dbReference type="PROSITE" id="PS00617">
    <property type="entry name" value="RECF_1"/>
    <property type="match status" value="1"/>
</dbReference>
<keyword evidence="8 9" id="KW-0238">DNA-binding</keyword>
<evidence type="ECO:0000313" key="12">
    <source>
        <dbReference type="EMBL" id="MTD95140.1"/>
    </source>
</evidence>
<dbReference type="NCBIfam" id="TIGR00611">
    <property type="entry name" value="recf"/>
    <property type="match status" value="1"/>
</dbReference>
<evidence type="ECO:0000256" key="2">
    <source>
        <dbReference type="ARBA" id="ARBA00008016"/>
    </source>
</evidence>
<accession>A0A6I3KMK2</accession>
<dbReference type="RefSeq" id="WP_154739712.1">
    <property type="nucleotide sequence ID" value="NZ_WMBQ01000002.1"/>
</dbReference>
<evidence type="ECO:0000313" key="13">
    <source>
        <dbReference type="Proteomes" id="UP000440694"/>
    </source>
</evidence>
<comment type="subcellular location">
    <subcellularLocation>
        <location evidence="1 9 10">Cytoplasm</location>
    </subcellularLocation>
</comment>
<dbReference type="GO" id="GO:0005737">
    <property type="term" value="C:cytoplasm"/>
    <property type="evidence" value="ECO:0007669"/>
    <property type="project" value="UniProtKB-SubCell"/>
</dbReference>
<evidence type="ECO:0000256" key="6">
    <source>
        <dbReference type="ARBA" id="ARBA00022741"/>
    </source>
</evidence>
<reference evidence="12 13" key="1">
    <citation type="submission" date="2019-11" db="EMBL/GenBank/DDBJ databases">
        <title>Identification of a novel strain.</title>
        <authorList>
            <person name="Xu Q."/>
            <person name="Wang G."/>
        </authorList>
    </citation>
    <scope>NUCLEOTIDE SEQUENCE [LARGE SCALE GENOMIC DNA]</scope>
    <source>
        <strain evidence="13">xq</strain>
    </source>
</reference>
<evidence type="ECO:0000256" key="9">
    <source>
        <dbReference type="HAMAP-Rule" id="MF_00365"/>
    </source>
</evidence>
<dbReference type="Gene3D" id="1.20.1050.90">
    <property type="entry name" value="RecF/RecN/SMC, N-terminal domain"/>
    <property type="match status" value="1"/>
</dbReference>
<dbReference type="Pfam" id="PF02463">
    <property type="entry name" value="SMC_N"/>
    <property type="match status" value="1"/>
</dbReference>
<dbReference type="InterPro" id="IPR027417">
    <property type="entry name" value="P-loop_NTPase"/>
</dbReference>
<evidence type="ECO:0000256" key="4">
    <source>
        <dbReference type="ARBA" id="ARBA00022490"/>
    </source>
</evidence>
<keyword evidence="5 9" id="KW-0235">DNA replication</keyword>
<evidence type="ECO:0000259" key="11">
    <source>
        <dbReference type="Pfam" id="PF02463"/>
    </source>
</evidence>
<dbReference type="SUPFAM" id="SSF52540">
    <property type="entry name" value="P-loop containing nucleoside triphosphate hydrolases"/>
    <property type="match status" value="1"/>
</dbReference>
<dbReference type="EMBL" id="WMBQ01000002">
    <property type="protein sequence ID" value="MTD95140.1"/>
    <property type="molecule type" value="Genomic_DNA"/>
</dbReference>
<gene>
    <name evidence="9 12" type="primary">recF</name>
    <name evidence="12" type="ORF">GIW81_12440</name>
</gene>
<dbReference type="PANTHER" id="PTHR32182">
    <property type="entry name" value="DNA REPLICATION AND REPAIR PROTEIN RECF"/>
    <property type="match status" value="1"/>
</dbReference>
<dbReference type="GO" id="GO:0005524">
    <property type="term" value="F:ATP binding"/>
    <property type="evidence" value="ECO:0007669"/>
    <property type="project" value="UniProtKB-UniRule"/>
</dbReference>
<dbReference type="GO" id="GO:0009432">
    <property type="term" value="P:SOS response"/>
    <property type="evidence" value="ECO:0007669"/>
    <property type="project" value="UniProtKB-UniRule"/>
</dbReference>
<feature type="domain" description="RecF/RecN/SMC N-terminal" evidence="11">
    <location>
        <begin position="4"/>
        <end position="343"/>
    </location>
</feature>
<keyword evidence="4 9" id="KW-0963">Cytoplasm</keyword>
<protein>
    <recommendedName>
        <fullName evidence="3 9">DNA replication and repair protein RecF</fullName>
    </recommendedName>
</protein>
<keyword evidence="7 9" id="KW-0067">ATP-binding</keyword>
<dbReference type="InterPro" id="IPR042174">
    <property type="entry name" value="RecF_2"/>
</dbReference>
<dbReference type="HAMAP" id="MF_00365">
    <property type="entry name" value="RecF"/>
    <property type="match status" value="1"/>
</dbReference>
<proteinExistence type="inferred from homology"/>
<dbReference type="InterPro" id="IPR018078">
    <property type="entry name" value="DNA-binding_RecF_CS"/>
</dbReference>
<keyword evidence="6 9" id="KW-0547">Nucleotide-binding</keyword>
<evidence type="ECO:0000256" key="5">
    <source>
        <dbReference type="ARBA" id="ARBA00022705"/>
    </source>
</evidence>
<dbReference type="PROSITE" id="PS00618">
    <property type="entry name" value="RECF_2"/>
    <property type="match status" value="1"/>
</dbReference>
<dbReference type="GO" id="GO:0006302">
    <property type="term" value="P:double-strand break repair"/>
    <property type="evidence" value="ECO:0007669"/>
    <property type="project" value="TreeGrafter"/>
</dbReference>